<name>A0A0U1DSK4_9MYCO</name>
<reference evidence="1 2" key="1">
    <citation type="submission" date="2015-03" db="EMBL/GenBank/DDBJ databases">
        <authorList>
            <person name="Murphy D."/>
        </authorList>
    </citation>
    <scope>NUCLEOTIDE SEQUENCE [LARGE SCALE GENOMIC DNA]</scope>
    <source>
        <strain evidence="1 2">D16</strain>
    </source>
</reference>
<dbReference type="AlphaFoldDB" id="A0A0U1DSK4"/>
<protein>
    <submittedName>
        <fullName evidence="1">Uncharacterized protein</fullName>
    </submittedName>
</protein>
<sequence precursor="true">MASLRLGVGLPLGAVPAVVPPVFVDAASPSTFATWSVPAGSPSLSLLRPSSFTPARLLPGADALATCPGLWISRE</sequence>
<proteinExistence type="predicted"/>
<evidence type="ECO:0000313" key="1">
    <source>
        <dbReference type="EMBL" id="CQD21096.1"/>
    </source>
</evidence>
<organism evidence="1 2">
    <name type="scientific">Mycolicibacterium conceptionense</name>
    <dbReference type="NCBI Taxonomy" id="451644"/>
    <lineage>
        <taxon>Bacteria</taxon>
        <taxon>Bacillati</taxon>
        <taxon>Actinomycetota</taxon>
        <taxon>Actinomycetes</taxon>
        <taxon>Mycobacteriales</taxon>
        <taxon>Mycobacteriaceae</taxon>
        <taxon>Mycolicibacterium</taxon>
    </lineage>
</organism>
<accession>A0A0U1DSK4</accession>
<evidence type="ECO:0000313" key="2">
    <source>
        <dbReference type="Proteomes" id="UP000182227"/>
    </source>
</evidence>
<dbReference type="Proteomes" id="UP000182227">
    <property type="component" value="Unassembled WGS sequence"/>
</dbReference>
<gene>
    <name evidence="1" type="ORF">BN970_04891</name>
</gene>
<dbReference type="EMBL" id="CTEF01000004">
    <property type="protein sequence ID" value="CQD21096.1"/>
    <property type="molecule type" value="Genomic_DNA"/>
</dbReference>